<reference evidence="3 4" key="1">
    <citation type="journal article" date="2016" name="Sci. Rep.">
        <title>The Dendrobium catenatum Lindl. genome sequence provides insights into polysaccharide synthase, floral development and adaptive evolution.</title>
        <authorList>
            <person name="Zhang G.Q."/>
            <person name="Xu Q."/>
            <person name="Bian C."/>
            <person name="Tsai W.C."/>
            <person name="Yeh C.M."/>
            <person name="Liu K.W."/>
            <person name="Yoshida K."/>
            <person name="Zhang L.S."/>
            <person name="Chang S.B."/>
            <person name="Chen F."/>
            <person name="Shi Y."/>
            <person name="Su Y.Y."/>
            <person name="Zhang Y.Q."/>
            <person name="Chen L.J."/>
            <person name="Yin Y."/>
            <person name="Lin M."/>
            <person name="Huang H."/>
            <person name="Deng H."/>
            <person name="Wang Z.W."/>
            <person name="Zhu S.L."/>
            <person name="Zhao X."/>
            <person name="Deng C."/>
            <person name="Niu S.C."/>
            <person name="Huang J."/>
            <person name="Wang M."/>
            <person name="Liu G.H."/>
            <person name="Yang H.J."/>
            <person name="Xiao X.J."/>
            <person name="Hsiao Y.Y."/>
            <person name="Wu W.L."/>
            <person name="Chen Y.Y."/>
            <person name="Mitsuda N."/>
            <person name="Ohme-Takagi M."/>
            <person name="Luo Y.B."/>
            <person name="Van de Peer Y."/>
            <person name="Liu Z.J."/>
        </authorList>
    </citation>
    <scope>NUCLEOTIDE SEQUENCE [LARGE SCALE GENOMIC DNA]</scope>
    <source>
        <tissue evidence="3">The whole plant</tissue>
    </source>
</reference>
<dbReference type="InterPro" id="IPR036908">
    <property type="entry name" value="RlpA-like_sf"/>
</dbReference>
<protein>
    <submittedName>
        <fullName evidence="3">EG45-like domain containing protein</fullName>
    </submittedName>
</protein>
<dbReference type="GO" id="GO:0009627">
    <property type="term" value="P:systemic acquired resistance"/>
    <property type="evidence" value="ECO:0007669"/>
    <property type="project" value="InterPro"/>
</dbReference>
<organism evidence="3 4">
    <name type="scientific">Dendrobium catenatum</name>
    <dbReference type="NCBI Taxonomy" id="906689"/>
    <lineage>
        <taxon>Eukaryota</taxon>
        <taxon>Viridiplantae</taxon>
        <taxon>Streptophyta</taxon>
        <taxon>Embryophyta</taxon>
        <taxon>Tracheophyta</taxon>
        <taxon>Spermatophyta</taxon>
        <taxon>Magnoliopsida</taxon>
        <taxon>Liliopsida</taxon>
        <taxon>Asparagales</taxon>
        <taxon>Orchidaceae</taxon>
        <taxon>Epidendroideae</taxon>
        <taxon>Malaxideae</taxon>
        <taxon>Dendrobiinae</taxon>
        <taxon>Dendrobium</taxon>
    </lineage>
</organism>
<dbReference type="AlphaFoldDB" id="A0A2I0VSQ8"/>
<proteinExistence type="predicted"/>
<dbReference type="EMBL" id="KZ503269">
    <property type="protein sequence ID" value="PKU66443.1"/>
    <property type="molecule type" value="Genomic_DNA"/>
</dbReference>
<evidence type="ECO:0000313" key="3">
    <source>
        <dbReference type="EMBL" id="PKU66443.1"/>
    </source>
</evidence>
<evidence type="ECO:0000259" key="2">
    <source>
        <dbReference type="PROSITE" id="PS50842"/>
    </source>
</evidence>
<dbReference type="PROSITE" id="PS50842">
    <property type="entry name" value="EXPANSIN_EG45"/>
    <property type="match status" value="1"/>
</dbReference>
<evidence type="ECO:0000313" key="4">
    <source>
        <dbReference type="Proteomes" id="UP000233837"/>
    </source>
</evidence>
<feature type="domain" description="Expansin-like EG45" evidence="2">
    <location>
        <begin position="26"/>
        <end position="127"/>
    </location>
</feature>
<evidence type="ECO:0000256" key="1">
    <source>
        <dbReference type="SAM" id="SignalP"/>
    </source>
</evidence>
<gene>
    <name evidence="3" type="primary">CjBAp12</name>
    <name evidence="3" type="ORF">MA16_Dca018145</name>
</gene>
<dbReference type="Gene3D" id="2.40.40.10">
    <property type="entry name" value="RlpA-like domain"/>
    <property type="match status" value="1"/>
</dbReference>
<feature type="signal peptide" evidence="1">
    <location>
        <begin position="1"/>
        <end position="22"/>
    </location>
</feature>
<reference evidence="3 4" key="2">
    <citation type="journal article" date="2017" name="Nature">
        <title>The Apostasia genome and the evolution of orchids.</title>
        <authorList>
            <person name="Zhang G.Q."/>
            <person name="Liu K.W."/>
            <person name="Li Z."/>
            <person name="Lohaus R."/>
            <person name="Hsiao Y.Y."/>
            <person name="Niu S.C."/>
            <person name="Wang J.Y."/>
            <person name="Lin Y.C."/>
            <person name="Xu Q."/>
            <person name="Chen L.J."/>
            <person name="Yoshida K."/>
            <person name="Fujiwara S."/>
            <person name="Wang Z.W."/>
            <person name="Zhang Y.Q."/>
            <person name="Mitsuda N."/>
            <person name="Wang M."/>
            <person name="Liu G.H."/>
            <person name="Pecoraro L."/>
            <person name="Huang H.X."/>
            <person name="Xiao X.J."/>
            <person name="Lin M."/>
            <person name="Wu X.Y."/>
            <person name="Wu W.L."/>
            <person name="Chen Y.Y."/>
            <person name="Chang S.B."/>
            <person name="Sakamoto S."/>
            <person name="Ohme-Takagi M."/>
            <person name="Yagi M."/>
            <person name="Zeng S.J."/>
            <person name="Shen C.Y."/>
            <person name="Yeh C.M."/>
            <person name="Luo Y.B."/>
            <person name="Tsai W.C."/>
            <person name="Van de Peer Y."/>
            <person name="Liu Z.J."/>
        </authorList>
    </citation>
    <scope>NUCLEOTIDE SEQUENCE [LARGE SCALE GENOMIC DNA]</scope>
    <source>
        <tissue evidence="3">The whole plant</tissue>
    </source>
</reference>
<keyword evidence="4" id="KW-1185">Reference proteome</keyword>
<dbReference type="InterPro" id="IPR007112">
    <property type="entry name" value="Expansin/allergen_DPBB_dom"/>
</dbReference>
<dbReference type="InterPro" id="IPR044206">
    <property type="entry name" value="EGC1/2"/>
</dbReference>
<dbReference type="Proteomes" id="UP000233837">
    <property type="component" value="Unassembled WGS sequence"/>
</dbReference>
<sequence length="127" mass="13644">MDQKRAVIIAVMAILISSPSFASATAAVAGFTTPTYTPSTCFGKENKGNMIALLGGSMWNNGGYCGKTLSVTCVDEPQICKSSLTVNVIVVGYCNNCDGIDFRLSNEAFDQISYESSRRAKVDYVFQ</sequence>
<dbReference type="CDD" id="cd22269">
    <property type="entry name" value="DPBB_EG45-like"/>
    <property type="match status" value="1"/>
</dbReference>
<keyword evidence="1" id="KW-0732">Signal</keyword>
<dbReference type="InterPro" id="IPR009009">
    <property type="entry name" value="RlpA-like_DPBB"/>
</dbReference>
<name>A0A2I0VSQ8_9ASPA</name>
<feature type="chain" id="PRO_5014112552" evidence="1">
    <location>
        <begin position="23"/>
        <end position="127"/>
    </location>
</feature>
<dbReference type="PANTHER" id="PTHR47295">
    <property type="entry name" value="EG45-LIKE DOMAIN CONTAINING PROTEIN 1-RELATED"/>
    <property type="match status" value="1"/>
</dbReference>
<dbReference type="GO" id="GO:0048046">
    <property type="term" value="C:apoplast"/>
    <property type="evidence" value="ECO:0007669"/>
    <property type="project" value="InterPro"/>
</dbReference>
<dbReference type="Pfam" id="PF03330">
    <property type="entry name" value="DPBB_1"/>
    <property type="match status" value="1"/>
</dbReference>
<accession>A0A2I0VSQ8</accession>
<dbReference type="SUPFAM" id="SSF50685">
    <property type="entry name" value="Barwin-like endoglucanases"/>
    <property type="match status" value="1"/>
</dbReference>
<dbReference type="PANTHER" id="PTHR47295:SF2">
    <property type="entry name" value="EG45-LIKE DOMAIN CONTAINING PROTEIN 1-RELATED"/>
    <property type="match status" value="1"/>
</dbReference>